<dbReference type="Pfam" id="PF00395">
    <property type="entry name" value="SLH"/>
    <property type="match status" value="2"/>
</dbReference>
<reference evidence="3" key="2">
    <citation type="journal article" date="2021" name="J Anim Sci Technol">
        <title>Complete genome sequence of Paenibacillus konkukensis sp. nov. SK3146 as a potential probiotic strain.</title>
        <authorList>
            <person name="Jung H.I."/>
            <person name="Park S."/>
            <person name="Niu K.M."/>
            <person name="Lee S.W."/>
            <person name="Kothari D."/>
            <person name="Yi K.J."/>
            <person name="Kim S.K."/>
        </authorList>
    </citation>
    <scope>NUCLEOTIDE SEQUENCE</scope>
    <source>
        <strain evidence="3">SK3146</strain>
    </source>
</reference>
<evidence type="ECO:0000313" key="3">
    <source>
        <dbReference type="EMBL" id="UQZ80966.1"/>
    </source>
</evidence>
<accession>A0ABY4RG94</accession>
<gene>
    <name evidence="3" type="ORF">SK3146_00122</name>
</gene>
<feature type="domain" description="SLH" evidence="2">
    <location>
        <begin position="41"/>
        <end position="104"/>
    </location>
</feature>
<dbReference type="PROSITE" id="PS51272">
    <property type="entry name" value="SLH"/>
    <property type="match status" value="2"/>
</dbReference>
<feature type="domain" description="SLH" evidence="2">
    <location>
        <begin position="107"/>
        <end position="170"/>
    </location>
</feature>
<dbReference type="EMBL" id="CP027059">
    <property type="protein sequence ID" value="UQZ80966.1"/>
    <property type="molecule type" value="Genomic_DNA"/>
</dbReference>
<proteinExistence type="predicted"/>
<reference evidence="3" key="1">
    <citation type="submission" date="2018-02" db="EMBL/GenBank/DDBJ databases">
        <authorList>
            <person name="Kim S.-K."/>
            <person name="Jung H.-I."/>
            <person name="Lee S.-W."/>
        </authorList>
    </citation>
    <scope>NUCLEOTIDE SEQUENCE</scope>
    <source>
        <strain evidence="3">SK3146</strain>
    </source>
</reference>
<sequence>MKSIFLGGTEPMNKSISLIAATALALSMIAPSALAESPKTAADYQDLTNLSPELQTQIDSLLAKGIFEGVSDDSFGIAQNMTRAQFAKVASLVFGLQADASLQTSGFADVTSDDPANGWAIPYIEAAKKAGMIDGMTDTTFAPGDPVTIGQLDAVLVKGLGKTVNVSATPWYEDAVKQATGLGIHPSGKAGDAPATRADLVQAAYAAWQAAHPEKEQGQAQEPVSISSVQASGDQTVEVKLSRAIDTAKPVLTLSRNGKVIDTSTIWSDDKTSATLTLLSDEKLATGSYLVTLSGPNGSAAQSVTGTLNIGATVAIGKYNYTTDSSFELSDVIDSGLTGGASGTYGNASRAEAEDPIFSKFAKEIEITVTNSAGEEVATSGIVQSVSSSNPSVVKTGVSANHKGFILGNQAGTATVNVIYEALNGDMKQLTIPVTVKHEAVAAQLIEVRDTGITCDTTVTNGVYSGSFNAYEKMDMKVTDNFGIEYKRGEVQSYNFALNVFFNPKDIVRGASDDGSGTVTVNSAGIVQITGDITSFLLTAALPNGKEASVYVTVRKKS</sequence>
<dbReference type="InterPro" id="IPR001119">
    <property type="entry name" value="SLH_dom"/>
</dbReference>
<protein>
    <submittedName>
        <fullName evidence="3">Cell surface protein</fullName>
    </submittedName>
</protein>
<evidence type="ECO:0000313" key="4">
    <source>
        <dbReference type="Proteomes" id="UP001057134"/>
    </source>
</evidence>
<feature type="chain" id="PRO_5045346345" evidence="1">
    <location>
        <begin position="36"/>
        <end position="558"/>
    </location>
</feature>
<keyword evidence="1" id="KW-0732">Signal</keyword>
<keyword evidence="4" id="KW-1185">Reference proteome</keyword>
<name>A0ABY4RG94_9BACL</name>
<evidence type="ECO:0000259" key="2">
    <source>
        <dbReference type="PROSITE" id="PS51272"/>
    </source>
</evidence>
<dbReference type="Proteomes" id="UP001057134">
    <property type="component" value="Chromosome"/>
</dbReference>
<organism evidence="3 4">
    <name type="scientific">Paenibacillus konkukensis</name>
    <dbReference type="NCBI Taxonomy" id="2020716"/>
    <lineage>
        <taxon>Bacteria</taxon>
        <taxon>Bacillati</taxon>
        <taxon>Bacillota</taxon>
        <taxon>Bacilli</taxon>
        <taxon>Bacillales</taxon>
        <taxon>Paenibacillaceae</taxon>
        <taxon>Paenibacillus</taxon>
    </lineage>
</organism>
<feature type="signal peptide" evidence="1">
    <location>
        <begin position="1"/>
        <end position="35"/>
    </location>
</feature>
<evidence type="ECO:0000256" key="1">
    <source>
        <dbReference type="SAM" id="SignalP"/>
    </source>
</evidence>